<dbReference type="PANTHER" id="PTHR14089">
    <property type="entry name" value="PRE-MRNA-SPLICING FACTOR RBM22"/>
    <property type="match status" value="1"/>
</dbReference>
<feature type="region of interest" description="Disordered" evidence="17">
    <location>
        <begin position="1"/>
        <end position="56"/>
    </location>
</feature>
<comment type="similarity">
    <text evidence="2">Belongs to the RRM CWC2 family.</text>
</comment>
<evidence type="ECO:0000256" key="13">
    <source>
        <dbReference type="ARBA" id="ARBA00025224"/>
    </source>
</evidence>
<evidence type="ECO:0000256" key="15">
    <source>
        <dbReference type="PROSITE-ProRule" id="PRU00176"/>
    </source>
</evidence>
<keyword evidence="5 16" id="KW-0479">Metal-binding</keyword>
<dbReference type="Pfam" id="PF16131">
    <property type="entry name" value="Torus"/>
    <property type="match status" value="1"/>
</dbReference>
<dbReference type="EMBL" id="LJZO01000043">
    <property type="protein sequence ID" value="ROV91461.1"/>
    <property type="molecule type" value="Genomic_DNA"/>
</dbReference>
<dbReference type="GO" id="GO:0036002">
    <property type="term" value="F:pre-mRNA binding"/>
    <property type="evidence" value="ECO:0007669"/>
    <property type="project" value="TreeGrafter"/>
</dbReference>
<evidence type="ECO:0000256" key="1">
    <source>
        <dbReference type="ARBA" id="ARBA00004123"/>
    </source>
</evidence>
<dbReference type="GO" id="GO:0008270">
    <property type="term" value="F:zinc ion binding"/>
    <property type="evidence" value="ECO:0007669"/>
    <property type="project" value="UniProtKB-KW"/>
</dbReference>
<sequence length="391" mass="43838">MADTQQETPQEELALATTTDDVAEPTQKKVKKIIRKKKRPARPQIDPAEIKSEPPPQTGTIFNIWYNKWSGGDREDKYLSQTAAKGRCNIAKDTGYTRADKVTGSYFCLFFARGICPKGQDCEYLHRLPTIHDMFQPNVDCFGRDKYSDYRDDMGGVGSFMRQNRTIYVGRIHVSDDIEEIVARHFAEWGEIERVRVLNTRGVAFITYSNEANAQFAKEAMAHQALDHSEILNVRWATADPNPMAQAREARAIEEQAAEAIRRALPEEFIAEIEGRDPEARKRRKIESSYGLEGYEAPDEVHFARGANAVNPRGRQDGGELEQQQRLMLESGEAEAQAAADETQRQMEQNGIFSSSTLAALNAARVAVASKEKEKAAKGPLVAYDSDDDSD</sequence>
<dbReference type="InterPro" id="IPR035979">
    <property type="entry name" value="RBD_domain_sf"/>
</dbReference>
<dbReference type="GO" id="GO:0017070">
    <property type="term" value="F:U6 snRNA binding"/>
    <property type="evidence" value="ECO:0007669"/>
    <property type="project" value="TreeGrafter"/>
</dbReference>
<dbReference type="PROSITE" id="PS50102">
    <property type="entry name" value="RRM"/>
    <property type="match status" value="1"/>
</dbReference>
<dbReference type="SMART" id="SM00360">
    <property type="entry name" value="RRM"/>
    <property type="match status" value="1"/>
</dbReference>
<dbReference type="GO" id="GO:0071007">
    <property type="term" value="C:U2-type catalytic step 2 spliceosome"/>
    <property type="evidence" value="ECO:0007669"/>
    <property type="project" value="TreeGrafter"/>
</dbReference>
<evidence type="ECO:0000259" key="19">
    <source>
        <dbReference type="PROSITE" id="PS50103"/>
    </source>
</evidence>
<organism evidence="20 21">
    <name type="scientific">Cytospora chrysosperma</name>
    <name type="common">Cytospora canker fungus</name>
    <name type="synonym">Sphaeria chrysosperma</name>
    <dbReference type="NCBI Taxonomy" id="252740"/>
    <lineage>
        <taxon>Eukaryota</taxon>
        <taxon>Fungi</taxon>
        <taxon>Dikarya</taxon>
        <taxon>Ascomycota</taxon>
        <taxon>Pezizomycotina</taxon>
        <taxon>Sordariomycetes</taxon>
        <taxon>Sordariomycetidae</taxon>
        <taxon>Diaporthales</taxon>
        <taxon>Cytosporaceae</taxon>
        <taxon>Cytospora</taxon>
    </lineage>
</organism>
<accession>A0A423VKC4</accession>
<dbReference type="InterPro" id="IPR000571">
    <property type="entry name" value="Znf_CCCH"/>
</dbReference>
<evidence type="ECO:0000256" key="6">
    <source>
        <dbReference type="ARBA" id="ARBA00022728"/>
    </source>
</evidence>
<keyword evidence="11" id="KW-0539">Nucleus</keyword>
<dbReference type="AlphaFoldDB" id="A0A423VKC4"/>
<keyword evidence="9 15" id="KW-0694">RNA-binding</keyword>
<keyword evidence="6" id="KW-0747">Spliceosome</keyword>
<dbReference type="PANTHER" id="PTHR14089:SF2">
    <property type="entry name" value="PRE-MRNA-SPLICING FACTOR CWC2"/>
    <property type="match status" value="1"/>
</dbReference>
<dbReference type="Gene3D" id="3.30.70.330">
    <property type="match status" value="1"/>
</dbReference>
<dbReference type="STRING" id="252740.A0A423VKC4"/>
<feature type="domain" description="RRM" evidence="18">
    <location>
        <begin position="165"/>
        <end position="239"/>
    </location>
</feature>
<dbReference type="OrthoDB" id="10251848at2759"/>
<evidence type="ECO:0000256" key="9">
    <source>
        <dbReference type="ARBA" id="ARBA00022884"/>
    </source>
</evidence>
<comment type="function">
    <text evidence="13">Involved in the first step of pre-mRNA splicing. Required for cell growth and cell cycle control. Plays a role in the levels of the U1, U4, U5 and U6 snRNAs and the maintenance of the U4/U6 snRNA complex. May provide the link between the 'nineteen complex' NTC spliceosome protein complex and the spliceosome through the U6 snRNA. Associates predominantly with U6 snRNAs in assembled active spliceosomes. Binds directly to the internal stem-loop (ISL) domain of the U6 snRNA and to the pre-mRNA intron near the 5' splice site during the activation and catalytic phases of the spliceosome cycle.</text>
</comment>
<evidence type="ECO:0000256" key="16">
    <source>
        <dbReference type="PROSITE-ProRule" id="PRU00723"/>
    </source>
</evidence>
<dbReference type="GO" id="GO:0008380">
    <property type="term" value="P:RNA splicing"/>
    <property type="evidence" value="ECO:0007669"/>
    <property type="project" value="UniProtKB-KW"/>
</dbReference>
<keyword evidence="12" id="KW-0131">Cell cycle</keyword>
<dbReference type="Proteomes" id="UP000284375">
    <property type="component" value="Unassembled WGS sequence"/>
</dbReference>
<evidence type="ECO:0000313" key="20">
    <source>
        <dbReference type="EMBL" id="ROV91461.1"/>
    </source>
</evidence>
<dbReference type="SUPFAM" id="SSF54928">
    <property type="entry name" value="RNA-binding domain, RBD"/>
    <property type="match status" value="1"/>
</dbReference>
<evidence type="ECO:0000256" key="8">
    <source>
        <dbReference type="ARBA" id="ARBA00022833"/>
    </source>
</evidence>
<evidence type="ECO:0000256" key="11">
    <source>
        <dbReference type="ARBA" id="ARBA00023242"/>
    </source>
</evidence>
<name>A0A423VKC4_CYTCH</name>
<keyword evidence="21" id="KW-1185">Reference proteome</keyword>
<evidence type="ECO:0000256" key="2">
    <source>
        <dbReference type="ARBA" id="ARBA00008024"/>
    </source>
</evidence>
<dbReference type="CDD" id="cd12360">
    <property type="entry name" value="RRM_cwf2"/>
    <property type="match status" value="1"/>
</dbReference>
<comment type="caution">
    <text evidence="20">The sequence shown here is derived from an EMBL/GenBank/DDBJ whole genome shotgun (WGS) entry which is preliminary data.</text>
</comment>
<dbReference type="Pfam" id="PF00076">
    <property type="entry name" value="RRM_1"/>
    <property type="match status" value="1"/>
</dbReference>
<feature type="domain" description="C3H1-type" evidence="19">
    <location>
        <begin position="107"/>
        <end position="129"/>
    </location>
</feature>
<dbReference type="InterPro" id="IPR000504">
    <property type="entry name" value="RRM_dom"/>
</dbReference>
<evidence type="ECO:0000256" key="12">
    <source>
        <dbReference type="ARBA" id="ARBA00023306"/>
    </source>
</evidence>
<keyword evidence="8 16" id="KW-0862">Zinc</keyword>
<dbReference type="InterPro" id="IPR036855">
    <property type="entry name" value="Znf_CCCH_sf"/>
</dbReference>
<evidence type="ECO:0000256" key="14">
    <source>
        <dbReference type="ARBA" id="ARBA00072313"/>
    </source>
</evidence>
<evidence type="ECO:0000259" key="18">
    <source>
        <dbReference type="PROSITE" id="PS50102"/>
    </source>
</evidence>
<keyword evidence="10" id="KW-0508">mRNA splicing</keyword>
<evidence type="ECO:0000256" key="3">
    <source>
        <dbReference type="ARBA" id="ARBA00017295"/>
    </source>
</evidence>
<dbReference type="GO" id="GO:0006397">
    <property type="term" value="P:mRNA processing"/>
    <property type="evidence" value="ECO:0007669"/>
    <property type="project" value="UniProtKB-KW"/>
</dbReference>
<dbReference type="PROSITE" id="PS50103">
    <property type="entry name" value="ZF_C3H1"/>
    <property type="match status" value="1"/>
</dbReference>
<dbReference type="InterPro" id="IPR039171">
    <property type="entry name" value="Cwc2/Slt11"/>
</dbReference>
<evidence type="ECO:0000256" key="17">
    <source>
        <dbReference type="SAM" id="MobiDB-lite"/>
    </source>
</evidence>
<proteinExistence type="inferred from homology"/>
<keyword evidence="4" id="KW-0507">mRNA processing</keyword>
<evidence type="ECO:0000256" key="10">
    <source>
        <dbReference type="ARBA" id="ARBA00023187"/>
    </source>
</evidence>
<evidence type="ECO:0000256" key="7">
    <source>
        <dbReference type="ARBA" id="ARBA00022771"/>
    </source>
</evidence>
<dbReference type="GO" id="GO:0071006">
    <property type="term" value="C:U2-type catalytic step 1 spliceosome"/>
    <property type="evidence" value="ECO:0007669"/>
    <property type="project" value="TreeGrafter"/>
</dbReference>
<evidence type="ECO:0000313" key="21">
    <source>
        <dbReference type="Proteomes" id="UP000284375"/>
    </source>
</evidence>
<dbReference type="InterPro" id="IPR034181">
    <property type="entry name" value="Cwc2_RRM"/>
</dbReference>
<evidence type="ECO:0000256" key="5">
    <source>
        <dbReference type="ARBA" id="ARBA00022723"/>
    </source>
</evidence>
<dbReference type="FunFam" id="3.30.70.330:FF:000249">
    <property type="entry name" value="Pre-mRNA-splicing factor CWC2, variant"/>
    <property type="match status" value="1"/>
</dbReference>
<keyword evidence="7 16" id="KW-0863">Zinc-finger</keyword>
<comment type="subcellular location">
    <subcellularLocation>
        <location evidence="1">Nucleus</location>
    </subcellularLocation>
</comment>
<dbReference type="GO" id="GO:0000974">
    <property type="term" value="C:Prp19 complex"/>
    <property type="evidence" value="ECO:0007669"/>
    <property type="project" value="TreeGrafter"/>
</dbReference>
<feature type="compositionally biased region" description="Basic residues" evidence="17">
    <location>
        <begin position="28"/>
        <end position="41"/>
    </location>
</feature>
<gene>
    <name evidence="20" type="ORF">VSDG_07144</name>
</gene>
<dbReference type="InterPro" id="IPR032297">
    <property type="entry name" value="Torus"/>
</dbReference>
<reference evidence="20 21" key="1">
    <citation type="submission" date="2015-09" db="EMBL/GenBank/DDBJ databases">
        <title>Host preference determinants of Valsa canker pathogens revealed by comparative genomics.</title>
        <authorList>
            <person name="Yin Z."/>
            <person name="Huang L."/>
        </authorList>
    </citation>
    <scope>NUCLEOTIDE SEQUENCE [LARGE SCALE GENOMIC DNA]</scope>
    <source>
        <strain evidence="20 21">YSFL</strain>
    </source>
</reference>
<protein>
    <recommendedName>
        <fullName evidence="3">Pre-mRNA-splicing factor CWC2</fullName>
    </recommendedName>
    <alternativeName>
        <fullName evidence="14">Pre-mRNA-splicing factor cwc2</fullName>
    </alternativeName>
</protein>
<feature type="region of interest" description="Disordered" evidence="17">
    <location>
        <begin position="370"/>
        <end position="391"/>
    </location>
</feature>
<feature type="zinc finger region" description="C3H1-type" evidence="16">
    <location>
        <begin position="107"/>
        <end position="129"/>
    </location>
</feature>
<dbReference type="SUPFAM" id="SSF90229">
    <property type="entry name" value="CCCH zinc finger"/>
    <property type="match status" value="1"/>
</dbReference>
<evidence type="ECO:0000256" key="4">
    <source>
        <dbReference type="ARBA" id="ARBA00022664"/>
    </source>
</evidence>
<dbReference type="InterPro" id="IPR012677">
    <property type="entry name" value="Nucleotide-bd_a/b_plait_sf"/>
</dbReference>